<evidence type="ECO:0000256" key="1">
    <source>
        <dbReference type="SAM" id="MobiDB-lite"/>
    </source>
</evidence>
<reference evidence="2 3" key="1">
    <citation type="submission" date="2021-03" db="EMBL/GenBank/DDBJ databases">
        <title>Sequencing the genomes of 1000 actinobacteria strains.</title>
        <authorList>
            <person name="Klenk H.-P."/>
        </authorList>
    </citation>
    <scope>NUCLEOTIDE SEQUENCE [LARGE SCALE GENOMIC DNA]</scope>
    <source>
        <strain evidence="2 3">DSM 44580</strain>
    </source>
</reference>
<protein>
    <recommendedName>
        <fullName evidence="4">Ran GTPase-activating protein (RanGAP) involved in mRNA processing and transport</fullName>
    </recommendedName>
</protein>
<dbReference type="Proteomes" id="UP001519363">
    <property type="component" value="Unassembled WGS sequence"/>
</dbReference>
<dbReference type="InterPro" id="IPR001611">
    <property type="entry name" value="Leu-rich_rpt"/>
</dbReference>
<accession>A0ABS5A9R8</accession>
<gene>
    <name evidence="2" type="ORF">JOF53_002205</name>
</gene>
<dbReference type="PANTHER" id="PTHR13318">
    <property type="entry name" value="PARTNER OF PAIRED, ISOFORM B-RELATED"/>
    <property type="match status" value="1"/>
</dbReference>
<feature type="compositionally biased region" description="Basic and acidic residues" evidence="1">
    <location>
        <begin position="634"/>
        <end position="651"/>
    </location>
</feature>
<name>A0ABS5A9R8_9PSEU</name>
<evidence type="ECO:0008006" key="4">
    <source>
        <dbReference type="Google" id="ProtNLM"/>
    </source>
</evidence>
<organism evidence="2 3">
    <name type="scientific">Crossiella equi</name>
    <dbReference type="NCBI Taxonomy" id="130796"/>
    <lineage>
        <taxon>Bacteria</taxon>
        <taxon>Bacillati</taxon>
        <taxon>Actinomycetota</taxon>
        <taxon>Actinomycetes</taxon>
        <taxon>Pseudonocardiales</taxon>
        <taxon>Pseudonocardiaceae</taxon>
        <taxon>Crossiella</taxon>
    </lineage>
</organism>
<dbReference type="EMBL" id="JAGIOO010000001">
    <property type="protein sequence ID" value="MBP2473333.1"/>
    <property type="molecule type" value="Genomic_DNA"/>
</dbReference>
<dbReference type="InterPro" id="IPR032675">
    <property type="entry name" value="LRR_dom_sf"/>
</dbReference>
<sequence length="651" mass="69029">MTDPLAEIETVLTGRPDKLAFRALCSAVLRAGGGPELVASCQERLRSWPDEVRQAPWSWLAALESGVSSPVWPLVRSLDPRSGRDGLRAAALPDPRVWPQVRAVTRVELPWYSPKPLAELAENVDHWPELREVRLGARTTGDDEVLAALAGSAAIPRLTALEVVTSREDCRYFDIPGFPVDRPLRLRHAGLLAPDLTRLLAAGLLPELRSAEVLISSAEQARALADCPQLAALARLAVGFRCGRDGRHPLGEPFFGNVLAEDDEAAEVFFARADLSGLRALAVRGPALSSVREGLGVRGVEAITASGVLGRVTELTLESLPLGDTALAGVLGAVDRGSIEELVLADVGGTDAVAAAFAAAEGFPCLRRLDLRENHLGPGGVRQLTGVPMPALAHLDLSGGRTGSPYYGEPEVQPVGDAGAGALAASGLSVTSLALAATGLGPDGLAAVLGLPLEVLDIAHNPVGELPDGPAWQTLRTVDLTDCALSAPPPSGPRLESVSLAYNSIRDGQALARWPVLPQLHALDLHDHLMSDVDLLALATSGAARRLVEVDLEQDCWNSGRRRYDTPLPRAVVEEAAFPGADSLFLGVVDEYHGVRLSAGLSAADRAELADGARPALLAFLSHLDFEEEVTEEPEVRGGTDFRQPRERERR</sequence>
<evidence type="ECO:0000313" key="3">
    <source>
        <dbReference type="Proteomes" id="UP001519363"/>
    </source>
</evidence>
<dbReference type="Pfam" id="PF13516">
    <property type="entry name" value="LRR_6"/>
    <property type="match status" value="1"/>
</dbReference>
<feature type="region of interest" description="Disordered" evidence="1">
    <location>
        <begin position="629"/>
        <end position="651"/>
    </location>
</feature>
<dbReference type="SUPFAM" id="SSF52047">
    <property type="entry name" value="RNI-like"/>
    <property type="match status" value="1"/>
</dbReference>
<proteinExistence type="predicted"/>
<keyword evidence="3" id="KW-1185">Reference proteome</keyword>
<dbReference type="Gene3D" id="3.80.10.10">
    <property type="entry name" value="Ribonuclease Inhibitor"/>
    <property type="match status" value="2"/>
</dbReference>
<evidence type="ECO:0000313" key="2">
    <source>
        <dbReference type="EMBL" id="MBP2473333.1"/>
    </source>
</evidence>
<comment type="caution">
    <text evidence="2">The sequence shown here is derived from an EMBL/GenBank/DDBJ whole genome shotgun (WGS) entry which is preliminary data.</text>
</comment>
<dbReference type="RefSeq" id="WP_086787066.1">
    <property type="nucleotide sequence ID" value="NZ_JAGIOO010000001.1"/>
</dbReference>
<dbReference type="PANTHER" id="PTHR13318:SF190">
    <property type="entry name" value="PARTNER OF PAIRED, ISOFORM B"/>
    <property type="match status" value="1"/>
</dbReference>